<dbReference type="AlphaFoldDB" id="A0A412DF26"/>
<dbReference type="InterPro" id="IPR036852">
    <property type="entry name" value="Peptidase_S8/S53_dom_sf"/>
</dbReference>
<evidence type="ECO:0000256" key="4">
    <source>
        <dbReference type="ARBA" id="ARBA00022825"/>
    </source>
</evidence>
<dbReference type="PANTHER" id="PTHR43806">
    <property type="entry name" value="PEPTIDASE S8"/>
    <property type="match status" value="1"/>
</dbReference>
<comment type="similarity">
    <text evidence="1">Belongs to the peptidase S8 family.</text>
</comment>
<accession>A0A412DF26</accession>
<dbReference type="GO" id="GO:0004252">
    <property type="term" value="F:serine-type endopeptidase activity"/>
    <property type="evidence" value="ECO:0007669"/>
    <property type="project" value="InterPro"/>
</dbReference>
<protein>
    <recommendedName>
        <fullName evidence="5">Peptidase S8/S53 domain-containing protein</fullName>
    </recommendedName>
</protein>
<keyword evidence="2" id="KW-0645">Protease</keyword>
<dbReference type="InterPro" id="IPR000209">
    <property type="entry name" value="Peptidase_S8/S53_dom"/>
</dbReference>
<name>A0A412DF26_BACSE</name>
<dbReference type="Proteomes" id="UP000283310">
    <property type="component" value="Unassembled WGS sequence"/>
</dbReference>
<evidence type="ECO:0000313" key="6">
    <source>
        <dbReference type="EMBL" id="RGR10473.1"/>
    </source>
</evidence>
<sequence length="787" mass="88633">MVMAKNLPIKFFQKRQKDELDTEGGSSNKPPKWVNPETVCEKSIHFRQVLNEVAESLSRKVRRNNYVPSVVKLKMNSDALAKTYRREVANLFNVGKLNTIGVSGEDEVLVKIDNKDDLRRISDKIAYAEMSHPTPSVIIGISAIINIEEFKPQVNVTPTAGTILKVKLFNYYDNSLNSVLIKEFEKYCKEHKLNYKSVPYSGELNIYRIDGITIDAFNEIKEFDGIQLISEMPTYDITMDSVSEKNNIPVKYPKAGIEYPVVGILDTGIADIDHLKPWLCDESITYYSKEDVNKSHGTFVAGVLLYGDELEGENYTGFDGCRLLEAIVMPDTSKQSITEDELIFQIWDAVSRNPDVKVWNLSLGTNREADLYEFSDFAKALDEIQEQNNVLICKSAGNCTNFKLNAPVERIAKSADTVRGLVVGSLAHDKNNTDIAEKNNPSPFSRIGRGPSHLIKPDVVHFGGNVGLDSFNNITTNPVKSFSVSGQVVGNVGTSFSTPRIAAITSGLDAMLNESFNPNLLKALIIHSAKYPEEMKMQIADKIKYTGFGLPSNVKDILFNEPNEITLILQDTLERGHFIDILDFPFPQSMVDDEGYFYGEVTVTLVTSPILEVSQGAEYCQSNIDVMLGTYDEKIERDTTKRTVKNPIGADGRQNVLAMANYSKKASKDITSPFATERMLVAYGDKFQPVKKWSVNFDEFTPANKEKFLKAPKNWYLKMEGLYRHFTEEKCEMEDRTPSQDFCLVITIKDTKKKGNIYNEVTQLLDNFSFIHSNVKVKEEVRIRLNS</sequence>
<keyword evidence="4" id="KW-0720">Serine protease</keyword>
<proteinExistence type="inferred from homology"/>
<evidence type="ECO:0000256" key="2">
    <source>
        <dbReference type="ARBA" id="ARBA00022670"/>
    </source>
</evidence>
<dbReference type="Pfam" id="PF00082">
    <property type="entry name" value="Peptidase_S8"/>
    <property type="match status" value="1"/>
</dbReference>
<organism evidence="6 7">
    <name type="scientific">Bacteroides stercoris</name>
    <dbReference type="NCBI Taxonomy" id="46506"/>
    <lineage>
        <taxon>Bacteria</taxon>
        <taxon>Pseudomonadati</taxon>
        <taxon>Bacteroidota</taxon>
        <taxon>Bacteroidia</taxon>
        <taxon>Bacteroidales</taxon>
        <taxon>Bacteroidaceae</taxon>
        <taxon>Bacteroides</taxon>
    </lineage>
</organism>
<feature type="domain" description="Peptidase S8/S53" evidence="5">
    <location>
        <begin position="261"/>
        <end position="530"/>
    </location>
</feature>
<reference evidence="6 7" key="1">
    <citation type="submission" date="2018-08" db="EMBL/GenBank/DDBJ databases">
        <title>A genome reference for cultivated species of the human gut microbiota.</title>
        <authorList>
            <person name="Zou Y."/>
            <person name="Xue W."/>
            <person name="Luo G."/>
        </authorList>
    </citation>
    <scope>NUCLEOTIDE SEQUENCE [LARGE SCALE GENOMIC DNA]</scope>
    <source>
        <strain evidence="6 7">AF26-20BH</strain>
    </source>
</reference>
<comment type="caution">
    <text evidence="6">The sequence shown here is derived from an EMBL/GenBank/DDBJ whole genome shotgun (WGS) entry which is preliminary data.</text>
</comment>
<dbReference type="EMBL" id="QRTW01000030">
    <property type="protein sequence ID" value="RGR10473.1"/>
    <property type="molecule type" value="Genomic_DNA"/>
</dbReference>
<evidence type="ECO:0000256" key="3">
    <source>
        <dbReference type="ARBA" id="ARBA00022801"/>
    </source>
</evidence>
<dbReference type="PANTHER" id="PTHR43806:SF11">
    <property type="entry name" value="CEREVISIN-RELATED"/>
    <property type="match status" value="1"/>
</dbReference>
<keyword evidence="3" id="KW-0378">Hydrolase</keyword>
<dbReference type="InterPro" id="IPR034074">
    <property type="entry name" value="Y4bN_pept_dom"/>
</dbReference>
<dbReference type="GO" id="GO:0006508">
    <property type="term" value="P:proteolysis"/>
    <property type="evidence" value="ECO:0007669"/>
    <property type="project" value="UniProtKB-KW"/>
</dbReference>
<dbReference type="CDD" id="cd04847">
    <property type="entry name" value="Peptidases_S8_Subtilisin_like_2"/>
    <property type="match status" value="1"/>
</dbReference>
<dbReference type="SUPFAM" id="SSF52743">
    <property type="entry name" value="Subtilisin-like"/>
    <property type="match status" value="1"/>
</dbReference>
<dbReference type="InterPro" id="IPR050131">
    <property type="entry name" value="Peptidase_S8_subtilisin-like"/>
</dbReference>
<dbReference type="Gene3D" id="3.40.50.200">
    <property type="entry name" value="Peptidase S8/S53 domain"/>
    <property type="match status" value="1"/>
</dbReference>
<evidence type="ECO:0000256" key="1">
    <source>
        <dbReference type="ARBA" id="ARBA00011073"/>
    </source>
</evidence>
<gene>
    <name evidence="6" type="ORF">DWY65_13820</name>
</gene>
<evidence type="ECO:0000259" key="5">
    <source>
        <dbReference type="Pfam" id="PF00082"/>
    </source>
</evidence>
<evidence type="ECO:0000313" key="7">
    <source>
        <dbReference type="Proteomes" id="UP000283310"/>
    </source>
</evidence>